<evidence type="ECO:0000313" key="3">
    <source>
        <dbReference type="Proteomes" id="UP000536509"/>
    </source>
</evidence>
<gene>
    <name evidence="2" type="ORF">HKT18_12505</name>
</gene>
<proteinExistence type="predicted"/>
<sequence>MRILLVSILLFSTFAFSQQKIPNLTSITLYKTYNESDDGPCNAFKDEQFAQIMSRTIKDCDDLVMELINLKHSQKSSKRIGVPCSKGCIGCSDIENMIVYQYNKLIDTIYYINNDYEKIIIDSYQQNAYTDDESKLLDILFKSEEFKVFYQTDINKLFNQIYFNSKKDSIAVESIKIKNVPIYGLHREEVEKLIGGFDGIYTEEEKFNHWSKNIKCTLFGFNSGNEFYFNDNDPINCFSVEFLQMDEDEIKDLELYDVVGLFVGDDEIKFNEKFPSMDKILSVQKEYFKEKNGDYSITVMIANHKGRIDYVLNNSKIKQIVVNFRYPTN</sequence>
<dbReference type="EMBL" id="JABEVX010000009">
    <property type="protein sequence ID" value="NNT73038.1"/>
    <property type="molecule type" value="Genomic_DNA"/>
</dbReference>
<name>A0A7Y3VZU3_9FLAO</name>
<organism evidence="2 3">
    <name type="scientific">Flavobacterium rivulicola</name>
    <dbReference type="NCBI Taxonomy" id="2732161"/>
    <lineage>
        <taxon>Bacteria</taxon>
        <taxon>Pseudomonadati</taxon>
        <taxon>Bacteroidota</taxon>
        <taxon>Flavobacteriia</taxon>
        <taxon>Flavobacteriales</taxon>
        <taxon>Flavobacteriaceae</taxon>
        <taxon>Flavobacterium</taxon>
    </lineage>
</organism>
<dbReference type="AlphaFoldDB" id="A0A7Y3VZU3"/>
<dbReference type="RefSeq" id="WP_171223195.1">
    <property type="nucleotide sequence ID" value="NZ_CP121446.1"/>
</dbReference>
<comment type="caution">
    <text evidence="2">The sequence shown here is derived from an EMBL/GenBank/DDBJ whole genome shotgun (WGS) entry which is preliminary data.</text>
</comment>
<feature type="chain" id="PRO_5031046314" evidence="1">
    <location>
        <begin position="18"/>
        <end position="329"/>
    </location>
</feature>
<keyword evidence="3" id="KW-1185">Reference proteome</keyword>
<evidence type="ECO:0000256" key="1">
    <source>
        <dbReference type="SAM" id="SignalP"/>
    </source>
</evidence>
<evidence type="ECO:0000313" key="2">
    <source>
        <dbReference type="EMBL" id="NNT73038.1"/>
    </source>
</evidence>
<reference evidence="2 3" key="1">
    <citation type="submission" date="2020-05" db="EMBL/GenBank/DDBJ databases">
        <title>Draft genome of Flavobacterium sp. IMCC34852.</title>
        <authorList>
            <person name="Song J."/>
            <person name="Cho J.-C."/>
        </authorList>
    </citation>
    <scope>NUCLEOTIDE SEQUENCE [LARGE SCALE GENOMIC DNA]</scope>
    <source>
        <strain evidence="2 3">IMCC34852</strain>
    </source>
</reference>
<feature type="signal peptide" evidence="1">
    <location>
        <begin position="1"/>
        <end position="17"/>
    </location>
</feature>
<protein>
    <submittedName>
        <fullName evidence="2">Uncharacterized protein</fullName>
    </submittedName>
</protein>
<keyword evidence="1" id="KW-0732">Signal</keyword>
<dbReference type="Proteomes" id="UP000536509">
    <property type="component" value="Unassembled WGS sequence"/>
</dbReference>
<accession>A0A7Y3VZU3</accession>